<feature type="region of interest" description="Disordered" evidence="3">
    <location>
        <begin position="586"/>
        <end position="616"/>
    </location>
</feature>
<feature type="region of interest" description="Disordered" evidence="3">
    <location>
        <begin position="491"/>
        <end position="558"/>
    </location>
</feature>
<feature type="compositionally biased region" description="Polar residues" evidence="3">
    <location>
        <begin position="431"/>
        <end position="447"/>
    </location>
</feature>
<proteinExistence type="predicted"/>
<feature type="compositionally biased region" description="Basic residues" evidence="3">
    <location>
        <begin position="597"/>
        <end position="606"/>
    </location>
</feature>
<feature type="chain" id="PRO_5034300800" description="Kelch repeat-containing protein" evidence="5">
    <location>
        <begin position="18"/>
        <end position="616"/>
    </location>
</feature>
<accession>A0A8H7J7P3</accession>
<dbReference type="Proteomes" id="UP000651452">
    <property type="component" value="Unassembled WGS sequence"/>
</dbReference>
<keyword evidence="1" id="KW-0677">Repeat</keyword>
<name>A0A8H7J7P3_9PLEO</name>
<feature type="compositionally biased region" description="Low complexity" evidence="3">
    <location>
        <begin position="535"/>
        <end position="548"/>
    </location>
</feature>
<evidence type="ECO:0000313" key="7">
    <source>
        <dbReference type="Proteomes" id="UP000651452"/>
    </source>
</evidence>
<feature type="region of interest" description="Disordered" evidence="3">
    <location>
        <begin position="427"/>
        <end position="449"/>
    </location>
</feature>
<dbReference type="PANTHER" id="PTHR47435">
    <property type="entry name" value="KELCH REPEAT PROTEIN (AFU_ORTHOLOGUE AFUA_5G12780)"/>
    <property type="match status" value="1"/>
</dbReference>
<feature type="transmembrane region" description="Helical" evidence="4">
    <location>
        <begin position="454"/>
        <end position="479"/>
    </location>
</feature>
<reference evidence="6" key="1">
    <citation type="submission" date="2018-12" db="EMBL/GenBank/DDBJ databases">
        <authorList>
            <person name="Syme R.A."/>
            <person name="Farfan-Caceres L."/>
            <person name="Lichtenzveig J."/>
        </authorList>
    </citation>
    <scope>NUCLEOTIDE SEQUENCE</scope>
    <source>
        <strain evidence="6">Al4</strain>
    </source>
</reference>
<evidence type="ECO:0000256" key="2">
    <source>
        <dbReference type="ARBA" id="ARBA00023004"/>
    </source>
</evidence>
<dbReference type="InterPro" id="IPR015915">
    <property type="entry name" value="Kelch-typ_b-propeller"/>
</dbReference>
<organism evidence="6 7">
    <name type="scientific">Ascochyta lentis</name>
    <dbReference type="NCBI Taxonomy" id="205686"/>
    <lineage>
        <taxon>Eukaryota</taxon>
        <taxon>Fungi</taxon>
        <taxon>Dikarya</taxon>
        <taxon>Ascomycota</taxon>
        <taxon>Pezizomycotina</taxon>
        <taxon>Dothideomycetes</taxon>
        <taxon>Pleosporomycetidae</taxon>
        <taxon>Pleosporales</taxon>
        <taxon>Pleosporineae</taxon>
        <taxon>Didymellaceae</taxon>
        <taxon>Ascochyta</taxon>
    </lineage>
</organism>
<gene>
    <name evidence="6" type="ORF">EKO04_003552</name>
</gene>
<evidence type="ECO:0000256" key="1">
    <source>
        <dbReference type="ARBA" id="ARBA00022737"/>
    </source>
</evidence>
<evidence type="ECO:0008006" key="8">
    <source>
        <dbReference type="Google" id="ProtNLM"/>
    </source>
</evidence>
<evidence type="ECO:0000313" key="6">
    <source>
        <dbReference type="EMBL" id="KAF9698075.1"/>
    </source>
</evidence>
<evidence type="ECO:0000256" key="5">
    <source>
        <dbReference type="SAM" id="SignalP"/>
    </source>
</evidence>
<keyword evidence="4" id="KW-0812">Transmembrane</keyword>
<evidence type="ECO:0000256" key="4">
    <source>
        <dbReference type="SAM" id="Phobius"/>
    </source>
</evidence>
<keyword evidence="5" id="KW-0732">Signal</keyword>
<feature type="signal peptide" evidence="5">
    <location>
        <begin position="1"/>
        <end position="17"/>
    </location>
</feature>
<sequence>MSLFWVVLLTRVGLSIAPNPLADFCRLHGHRTAVVDRKLYIDSGFINWAPITADPANKTSTHLLKRGVGDFDTPHLGFPNQTILAKNAAAPSVSGGVLWPDTVNKIIYAYGGEQENIDTADKRLWFYDILYDTWNVSITNSIASVSPAAWGAGATASDKALGYYYGGWPTNTSHADSDATNALATMVVYNMLDNKFSTHPGPDQIGRAEGVMLYVPAGDSGLLLYFGGVQVVNGTRQPLPMSDIFVYDIANVKWYKQTASGVELPASRRRFCAGAAWAGDSSSYNIYLYGGASIGEGIGYGDVWILTLPSFTWIKFSPTPDDKAETSPRHSLTCDVYENSQMIVMGGYFANDNNCDTPSMYGQHGLYLGRSNVDGSKWTALNTSLTTYEVPSEVTNIIGGNLSGNAAVSAPKDGWENTELGEVFQRKHTPASRNPTRPITTPATTGLSGAKHSLVGPAVGGTLGGVLFLIALALALFLVSKHRRRRRIQHATHLHPHNTHPTQPTPHDQLPSPRLQHYSSPFLARPDPNSPLYPPHYTTTTTLTASPAQETGTHTDTDQYDAHTPHAWGMNELGDEKQQRLLVPAHELSSVRSPRPSPRHSLRRSKVKEGDGLMGE</sequence>
<dbReference type="OrthoDB" id="10251809at2759"/>
<evidence type="ECO:0000256" key="3">
    <source>
        <dbReference type="SAM" id="MobiDB-lite"/>
    </source>
</evidence>
<dbReference type="EMBL" id="RZGK01000006">
    <property type="protein sequence ID" value="KAF9698075.1"/>
    <property type="molecule type" value="Genomic_DNA"/>
</dbReference>
<dbReference type="SUPFAM" id="SSF50965">
    <property type="entry name" value="Galactose oxidase, central domain"/>
    <property type="match status" value="1"/>
</dbReference>
<keyword evidence="2" id="KW-0408">Iron</keyword>
<keyword evidence="4" id="KW-1133">Transmembrane helix</keyword>
<dbReference type="GO" id="GO:0019760">
    <property type="term" value="P:glucosinolate metabolic process"/>
    <property type="evidence" value="ECO:0007669"/>
    <property type="project" value="UniProtKB-ARBA"/>
</dbReference>
<feature type="compositionally biased region" description="Basic and acidic residues" evidence="3">
    <location>
        <begin position="607"/>
        <end position="616"/>
    </location>
</feature>
<dbReference type="InterPro" id="IPR011043">
    <property type="entry name" value="Gal_Oxase/kelch_b-propeller"/>
</dbReference>
<keyword evidence="4" id="KW-0472">Membrane</keyword>
<dbReference type="AlphaFoldDB" id="A0A8H7J7P3"/>
<protein>
    <recommendedName>
        <fullName evidence="8">Kelch repeat-containing protein</fullName>
    </recommendedName>
</protein>
<dbReference type="Gene3D" id="2.120.10.80">
    <property type="entry name" value="Kelch-type beta propeller"/>
    <property type="match status" value="1"/>
</dbReference>
<dbReference type="PANTHER" id="PTHR47435:SF4">
    <property type="entry name" value="KELCH REPEAT PROTEIN (AFU_ORTHOLOGUE AFUA_5G12780)"/>
    <property type="match status" value="1"/>
</dbReference>
<reference evidence="6" key="2">
    <citation type="submission" date="2020-09" db="EMBL/GenBank/DDBJ databases">
        <title>Reference genome assembly for Australian Ascochyta lentis isolate Al4.</title>
        <authorList>
            <person name="Lee R.C."/>
            <person name="Farfan-Caceres L.M."/>
            <person name="Debler J.W."/>
            <person name="Williams A.H."/>
            <person name="Henares B.M."/>
        </authorList>
    </citation>
    <scope>NUCLEOTIDE SEQUENCE</scope>
    <source>
        <strain evidence="6">Al4</strain>
    </source>
</reference>
<keyword evidence="7" id="KW-1185">Reference proteome</keyword>
<comment type="caution">
    <text evidence="6">The sequence shown here is derived from an EMBL/GenBank/DDBJ whole genome shotgun (WGS) entry which is preliminary data.</text>
</comment>